<dbReference type="Pfam" id="PF00486">
    <property type="entry name" value="Trans_reg_C"/>
    <property type="match status" value="1"/>
</dbReference>
<dbReference type="InterPro" id="IPR005158">
    <property type="entry name" value="BTAD"/>
</dbReference>
<keyword evidence="2" id="KW-0805">Transcription regulation</keyword>
<evidence type="ECO:0000259" key="7">
    <source>
        <dbReference type="PROSITE" id="PS51755"/>
    </source>
</evidence>
<evidence type="ECO:0000256" key="4">
    <source>
        <dbReference type="ARBA" id="ARBA00023163"/>
    </source>
</evidence>
<dbReference type="RefSeq" id="WP_323323536.1">
    <property type="nucleotide sequence ID" value="NZ_JAYFSI010000001.1"/>
</dbReference>
<dbReference type="Pfam" id="PF00196">
    <property type="entry name" value="GerE"/>
    <property type="match status" value="1"/>
</dbReference>
<dbReference type="InterPro" id="IPR001867">
    <property type="entry name" value="OmpR/PhoB-type_DNA-bd"/>
</dbReference>
<dbReference type="PANTHER" id="PTHR35807">
    <property type="entry name" value="TRANSCRIPTIONAL REGULATOR REDD-RELATED"/>
    <property type="match status" value="1"/>
</dbReference>
<dbReference type="InterPro" id="IPR016032">
    <property type="entry name" value="Sig_transdc_resp-reg_C-effctor"/>
</dbReference>
<dbReference type="InterPro" id="IPR041664">
    <property type="entry name" value="AAA_16"/>
</dbReference>
<feature type="domain" description="OmpR/PhoB-type" evidence="7">
    <location>
        <begin position="1"/>
        <end position="105"/>
    </location>
</feature>
<evidence type="ECO:0000256" key="3">
    <source>
        <dbReference type="ARBA" id="ARBA00023125"/>
    </source>
</evidence>
<gene>
    <name evidence="8" type="ORF">VA596_03530</name>
</gene>
<feature type="domain" description="HTH luxR-type" evidence="6">
    <location>
        <begin position="1146"/>
        <end position="1211"/>
    </location>
</feature>
<dbReference type="SMART" id="SM00862">
    <property type="entry name" value="Trans_reg_C"/>
    <property type="match status" value="1"/>
</dbReference>
<protein>
    <submittedName>
        <fullName evidence="8">BTAD domain-containing putative transcriptional regulator</fullName>
    </submittedName>
</protein>
<dbReference type="SUPFAM" id="SSF48452">
    <property type="entry name" value="TPR-like"/>
    <property type="match status" value="1"/>
</dbReference>
<feature type="DNA-binding region" description="OmpR/PhoB-type" evidence="5">
    <location>
        <begin position="1"/>
        <end position="105"/>
    </location>
</feature>
<accession>A0ABU5QY78</accession>
<evidence type="ECO:0000256" key="2">
    <source>
        <dbReference type="ARBA" id="ARBA00023015"/>
    </source>
</evidence>
<dbReference type="Gene3D" id="1.10.10.10">
    <property type="entry name" value="Winged helix-like DNA-binding domain superfamily/Winged helix DNA-binding domain"/>
    <property type="match status" value="2"/>
</dbReference>
<evidence type="ECO:0000256" key="1">
    <source>
        <dbReference type="ARBA" id="ARBA00005820"/>
    </source>
</evidence>
<dbReference type="PROSITE" id="PS50043">
    <property type="entry name" value="HTH_LUXR_2"/>
    <property type="match status" value="1"/>
</dbReference>
<keyword evidence="3 5" id="KW-0238">DNA-binding</keyword>
<comment type="similarity">
    <text evidence="1">Belongs to the AfsR/DnrI/RedD regulatory family.</text>
</comment>
<dbReference type="Pfam" id="PF03704">
    <property type="entry name" value="BTAD"/>
    <property type="match status" value="1"/>
</dbReference>
<dbReference type="InterPro" id="IPR051677">
    <property type="entry name" value="AfsR-DnrI-RedD_regulator"/>
</dbReference>
<dbReference type="PRINTS" id="PR00038">
    <property type="entry name" value="HTHLUXR"/>
</dbReference>
<evidence type="ECO:0000259" key="6">
    <source>
        <dbReference type="PROSITE" id="PS50043"/>
    </source>
</evidence>
<dbReference type="PROSITE" id="PS51755">
    <property type="entry name" value="OMPR_PHOB"/>
    <property type="match status" value="1"/>
</dbReference>
<evidence type="ECO:0000313" key="9">
    <source>
        <dbReference type="Proteomes" id="UP001304298"/>
    </source>
</evidence>
<dbReference type="SMART" id="SM01043">
    <property type="entry name" value="BTAD"/>
    <property type="match status" value="1"/>
</dbReference>
<keyword evidence="4" id="KW-0804">Transcription</keyword>
<dbReference type="Pfam" id="PF13191">
    <property type="entry name" value="AAA_16"/>
    <property type="match status" value="1"/>
</dbReference>
<keyword evidence="9" id="KW-1185">Reference proteome</keyword>
<dbReference type="InterPro" id="IPR011990">
    <property type="entry name" value="TPR-like_helical_dom_sf"/>
</dbReference>
<dbReference type="SMART" id="SM00421">
    <property type="entry name" value="HTH_LUXR"/>
    <property type="match status" value="1"/>
</dbReference>
<dbReference type="CDD" id="cd06170">
    <property type="entry name" value="LuxR_C_like"/>
    <property type="match status" value="1"/>
</dbReference>
<dbReference type="PANTHER" id="PTHR35807:SF1">
    <property type="entry name" value="TRANSCRIPTIONAL REGULATOR REDD"/>
    <property type="match status" value="1"/>
</dbReference>
<dbReference type="Proteomes" id="UP001304298">
    <property type="component" value="Unassembled WGS sequence"/>
</dbReference>
<dbReference type="EMBL" id="JAYFSI010000001">
    <property type="protein sequence ID" value="MEA5358595.1"/>
    <property type="molecule type" value="Genomic_DNA"/>
</dbReference>
<dbReference type="PROSITE" id="PS00622">
    <property type="entry name" value="HTH_LUXR_1"/>
    <property type="match status" value="1"/>
</dbReference>
<name>A0ABU5QY78_9PSEU</name>
<dbReference type="SUPFAM" id="SSF52540">
    <property type="entry name" value="P-loop containing nucleoside triphosphate hydrolases"/>
    <property type="match status" value="1"/>
</dbReference>
<dbReference type="InterPro" id="IPR036388">
    <property type="entry name" value="WH-like_DNA-bd_sf"/>
</dbReference>
<evidence type="ECO:0000256" key="5">
    <source>
        <dbReference type="PROSITE-ProRule" id="PRU01091"/>
    </source>
</evidence>
<evidence type="ECO:0000313" key="8">
    <source>
        <dbReference type="EMBL" id="MEA5358595.1"/>
    </source>
</evidence>
<dbReference type="InterPro" id="IPR000792">
    <property type="entry name" value="Tscrpt_reg_LuxR_C"/>
</dbReference>
<comment type="caution">
    <text evidence="8">The sequence shown here is derived from an EMBL/GenBank/DDBJ whole genome shotgun (WGS) entry which is preliminary data.</text>
</comment>
<dbReference type="InterPro" id="IPR027417">
    <property type="entry name" value="P-loop_NTPase"/>
</dbReference>
<sequence length="1211" mass="131089">MPGDADTGLRVGVLGPLRAWRGEAEIGLGPARQRAIFAVLAVNAGRPVPRAELIAGVWGDSAPASVEGSVHTYVSGLRRALEPDRSRWSASSLLVSETAGYSLLLGEDALDSALFERHRELAQQHLDRGDPRAAVTELDAALALWQGEALSGVPGGFAERHREYLAELRLGTLERRAEALLALGGHLDLAPELAVLAGEHPLRESLRESLMVALYRSGRHADALDVFRDARTTLIGELGVEPGPALQRLQQQILAQDPALDAPAAVAPVPVPRHRLFGRETETSRLAELVADVRGGRGRAVWIEGEAGIGKSELLTSALAAGPGFQLLWAAADELSTRFPLQVILECLAIDAHSPDPRRARVAKELAGEGPVRRSWGPADPVLGAVDRLLALVDELCAQTPQVLVVDDLQWADEASVLVWHRLCAATRQLPLLLVAATRPAPDRAELAQLRRGVLARDGVVLDLTPLSGDDVGRLIEDQIGAPPGPGLRELAARGAGNPLYVKEMVDVLLRAGAVEVTGGEADVDDPEEFEAPQSLVAAVDRRLDFLPARTQEVLRWGALLGMEFAVGDIAAVLGSRPSDLLEPLEEAVAANVLIDTGTQLAFRHPLLRQALYNRLLPGTRAALHRQAAEALARIGAPVKRVAEQLVAAPATVDEWVLDWLAGHHAAVSNRAPLIAVELLERALADGASDDPRREVLLVALVKVLFRLERNPESLAQQALEVATEPDAVEEMRHVLAALQHRRGDTEGAVMTLGASADDPAVPELWRGRHRQLLANFRRGDLSDLDTAEKAARETKAQSGGDHYLTAHALQSLWLVDSVRREHDSALEHIDAAIDAVGDEHELADLHLDLLDNRVFTLQNLDRLAEAGEALRTAGEVAARHAMPVGLQVSVAVHRYWEGRWDEALVELDTVTEDGPAITFYGLREPGPAALLLHGVAALIAGRRDDRAQAAAHLDAAEEYAPATGAERESFDFLLVADALAAEQRGDRAKALQVLEPILNPTYAQMMLRHQWLPAFVRLAMEQDDRERALRALDVCEEEAAKERRPARAHAAVSWCRGLIEEDPRPVLDTAEHFRAVGRRPELAAALEDGAVLLARAGRLDAAQAAFEEAAELYTALSARWDLRRAETRLRRLGVRRGALFSPIRPGHGWESLTPIEVRIASLVAEGRSNPDIAAELSLPRRTVQAHVARLLGKLETPSRSGVADAFRQRT</sequence>
<proteinExistence type="inferred from homology"/>
<dbReference type="CDD" id="cd15831">
    <property type="entry name" value="BTAD"/>
    <property type="match status" value="1"/>
</dbReference>
<reference evidence="8 9" key="1">
    <citation type="submission" date="2023-12" db="EMBL/GenBank/DDBJ databases">
        <title>Amycolatopsis sp. V23-08.</title>
        <authorList>
            <person name="Somphong A."/>
        </authorList>
    </citation>
    <scope>NUCLEOTIDE SEQUENCE [LARGE SCALE GENOMIC DNA]</scope>
    <source>
        <strain evidence="8 9">V23-08</strain>
    </source>
</reference>
<organism evidence="8 9">
    <name type="scientific">Amycolatopsis heterodermiae</name>
    <dbReference type="NCBI Taxonomy" id="3110235"/>
    <lineage>
        <taxon>Bacteria</taxon>
        <taxon>Bacillati</taxon>
        <taxon>Actinomycetota</taxon>
        <taxon>Actinomycetes</taxon>
        <taxon>Pseudonocardiales</taxon>
        <taxon>Pseudonocardiaceae</taxon>
        <taxon>Amycolatopsis</taxon>
    </lineage>
</organism>
<dbReference type="SUPFAM" id="SSF46894">
    <property type="entry name" value="C-terminal effector domain of the bipartite response regulators"/>
    <property type="match status" value="2"/>
</dbReference>
<dbReference type="Gene3D" id="1.25.40.10">
    <property type="entry name" value="Tetratricopeptide repeat domain"/>
    <property type="match status" value="2"/>
</dbReference>